<dbReference type="Proteomes" id="UP001055117">
    <property type="component" value="Unassembled WGS sequence"/>
</dbReference>
<feature type="transmembrane region" description="Helical" evidence="1">
    <location>
        <begin position="20"/>
        <end position="37"/>
    </location>
</feature>
<evidence type="ECO:0008006" key="4">
    <source>
        <dbReference type="Google" id="ProtNLM"/>
    </source>
</evidence>
<protein>
    <recommendedName>
        <fullName evidence="4">Transmembrane protein</fullName>
    </recommendedName>
</protein>
<organism evidence="2 3">
    <name type="scientific">Methylobacterium cerastii</name>
    <dbReference type="NCBI Taxonomy" id="932741"/>
    <lineage>
        <taxon>Bacteria</taxon>
        <taxon>Pseudomonadati</taxon>
        <taxon>Pseudomonadota</taxon>
        <taxon>Alphaproteobacteria</taxon>
        <taxon>Hyphomicrobiales</taxon>
        <taxon>Methylobacteriaceae</taxon>
        <taxon>Methylobacterium</taxon>
    </lineage>
</organism>
<comment type="caution">
    <text evidence="2">The sequence shown here is derived from an EMBL/GenBank/DDBJ whole genome shotgun (WGS) entry which is preliminary data.</text>
</comment>
<proteinExistence type="predicted"/>
<keyword evidence="1" id="KW-1133">Transmembrane helix</keyword>
<feature type="transmembrane region" description="Helical" evidence="1">
    <location>
        <begin position="49"/>
        <end position="66"/>
    </location>
</feature>
<dbReference type="EMBL" id="BPQG01000005">
    <property type="protein sequence ID" value="GJD42543.1"/>
    <property type="molecule type" value="Genomic_DNA"/>
</dbReference>
<evidence type="ECO:0000313" key="3">
    <source>
        <dbReference type="Proteomes" id="UP001055117"/>
    </source>
</evidence>
<accession>A0ABQ4QBF9</accession>
<sequence>MCDPDLPENRHELRKMGRRFLSVGATGTLVSGTFLILTDDAWASNSLWWGGLFGGIMISGFGVMMWRDAVFAPPLTPVQRRYHEFLREWGFYDHS</sequence>
<evidence type="ECO:0000313" key="2">
    <source>
        <dbReference type="EMBL" id="GJD42543.1"/>
    </source>
</evidence>
<reference evidence="2 3" key="1">
    <citation type="journal article" date="2021" name="Front. Microbiol.">
        <title>Comprehensive Comparative Genomics and Phenotyping of Methylobacterium Species.</title>
        <authorList>
            <person name="Alessa O."/>
            <person name="Ogura Y."/>
            <person name="Fujitani Y."/>
            <person name="Takami H."/>
            <person name="Hayashi T."/>
            <person name="Sahin N."/>
            <person name="Tani A."/>
        </authorList>
    </citation>
    <scope>NUCLEOTIDE SEQUENCE [LARGE SCALE GENOMIC DNA]</scope>
    <source>
        <strain evidence="2 3">DSM 23679</strain>
    </source>
</reference>
<keyword evidence="1" id="KW-0812">Transmembrane</keyword>
<dbReference type="RefSeq" id="WP_238270288.1">
    <property type="nucleotide sequence ID" value="NZ_BPQG01000005.1"/>
</dbReference>
<evidence type="ECO:0000256" key="1">
    <source>
        <dbReference type="SAM" id="Phobius"/>
    </source>
</evidence>
<keyword evidence="1" id="KW-0472">Membrane</keyword>
<keyword evidence="3" id="KW-1185">Reference proteome</keyword>
<gene>
    <name evidence="2" type="ORF">AFCDBAGC_0381</name>
</gene>
<name>A0ABQ4QBF9_9HYPH</name>